<name>A0A8H8NS58_9AGAM</name>
<organism evidence="1 2">
    <name type="scientific">Rhizoctonia solani</name>
    <dbReference type="NCBI Taxonomy" id="456999"/>
    <lineage>
        <taxon>Eukaryota</taxon>
        <taxon>Fungi</taxon>
        <taxon>Dikarya</taxon>
        <taxon>Basidiomycota</taxon>
        <taxon>Agaricomycotina</taxon>
        <taxon>Agaricomycetes</taxon>
        <taxon>Cantharellales</taxon>
        <taxon>Ceratobasidiaceae</taxon>
        <taxon>Rhizoctonia</taxon>
    </lineage>
</organism>
<gene>
    <name evidence="1" type="ORF">RhiXN_02702</name>
</gene>
<proteinExistence type="predicted"/>
<dbReference type="KEGG" id="rsx:RhiXN_02702"/>
<dbReference type="AlphaFoldDB" id="A0A8H8NS58"/>
<reference evidence="1" key="1">
    <citation type="submission" date="2020-05" db="EMBL/GenBank/DDBJ databases">
        <title>Evolutionary and genomic comparisons of hybrid uninucleate and nonhybrid Rhizoctonia fungi.</title>
        <authorList>
            <person name="Li C."/>
            <person name="Chen X."/>
        </authorList>
    </citation>
    <scope>NUCLEOTIDE SEQUENCE</scope>
    <source>
        <strain evidence="1">AG-1 IA</strain>
    </source>
</reference>
<evidence type="ECO:0000313" key="1">
    <source>
        <dbReference type="EMBL" id="QRW17778.1"/>
    </source>
</evidence>
<dbReference type="GeneID" id="67024982"/>
<evidence type="ECO:0000313" key="2">
    <source>
        <dbReference type="Proteomes" id="UP000650533"/>
    </source>
</evidence>
<accession>A0A8H8NS58</accession>
<sequence length="75" mass="7971">MRTNPSAVTTQSIQAINALTPSSGDGIQTCSWNPNAPAISLARERGGVKISIDDTTPSELKDICYNLLNYTIGFA</sequence>
<dbReference type="RefSeq" id="XP_043178015.1">
    <property type="nucleotide sequence ID" value="XM_043322519.1"/>
</dbReference>
<dbReference type="Proteomes" id="UP000650533">
    <property type="component" value="Chromosome 3"/>
</dbReference>
<protein>
    <submittedName>
        <fullName evidence="1">Retrovirus-related Pol polyprotein from transposon TNT 1-94</fullName>
    </submittedName>
</protein>
<dbReference type="EMBL" id="CP059660">
    <property type="protein sequence ID" value="QRW17778.1"/>
    <property type="molecule type" value="Genomic_DNA"/>
</dbReference>